<dbReference type="GO" id="GO:0006782">
    <property type="term" value="P:protoporphyrinogen IX biosynthetic process"/>
    <property type="evidence" value="ECO:0007669"/>
    <property type="project" value="UniProtKB-UniRule"/>
</dbReference>
<dbReference type="GO" id="GO:0004852">
    <property type="term" value="F:uroporphyrinogen-III synthase activity"/>
    <property type="evidence" value="ECO:0007669"/>
    <property type="project" value="UniProtKB-UniRule"/>
</dbReference>
<evidence type="ECO:0000313" key="11">
    <source>
        <dbReference type="EMBL" id="ABM05324.1"/>
    </source>
</evidence>
<feature type="domain" description="Tetrapyrrole biosynthesis uroporphyrinogen III synthase" evidence="10">
    <location>
        <begin position="17"/>
        <end position="226"/>
    </location>
</feature>
<dbReference type="HOGENOM" id="CLU_011276_9_4_6"/>
<dbReference type="OrthoDB" id="9787650at2"/>
<accession>A1T0Q9</accession>
<dbReference type="Gene3D" id="3.40.50.10090">
    <property type="match status" value="2"/>
</dbReference>
<dbReference type="STRING" id="357804.Ping_3641"/>
<evidence type="ECO:0000256" key="5">
    <source>
        <dbReference type="ARBA" id="ARBA00023244"/>
    </source>
</evidence>
<dbReference type="PANTHER" id="PTHR38042:SF1">
    <property type="entry name" value="UROPORPHYRINOGEN-III SYNTHASE, CHLOROPLASTIC"/>
    <property type="match status" value="1"/>
</dbReference>
<dbReference type="AlphaFoldDB" id="A1T0Q9"/>
<evidence type="ECO:0000256" key="3">
    <source>
        <dbReference type="ARBA" id="ARBA00013109"/>
    </source>
</evidence>
<proteinExistence type="inferred from homology"/>
<evidence type="ECO:0000256" key="7">
    <source>
        <dbReference type="ARBA" id="ARBA00040167"/>
    </source>
</evidence>
<dbReference type="Pfam" id="PF02602">
    <property type="entry name" value="HEM4"/>
    <property type="match status" value="1"/>
</dbReference>
<evidence type="ECO:0000256" key="9">
    <source>
        <dbReference type="RuleBase" id="RU366031"/>
    </source>
</evidence>
<evidence type="ECO:0000313" key="12">
    <source>
        <dbReference type="Proteomes" id="UP000000639"/>
    </source>
</evidence>
<dbReference type="GO" id="GO:0006780">
    <property type="term" value="P:uroporphyrinogen III biosynthetic process"/>
    <property type="evidence" value="ECO:0007669"/>
    <property type="project" value="UniProtKB-UniRule"/>
</dbReference>
<evidence type="ECO:0000259" key="10">
    <source>
        <dbReference type="Pfam" id="PF02602"/>
    </source>
</evidence>
<protein>
    <recommendedName>
        <fullName evidence="7 9">Uroporphyrinogen-III synthase</fullName>
        <ecNumber evidence="3 9">4.2.1.75</ecNumber>
    </recommendedName>
</protein>
<dbReference type="CDD" id="cd06578">
    <property type="entry name" value="HemD"/>
    <property type="match status" value="1"/>
</dbReference>
<dbReference type="Proteomes" id="UP000000639">
    <property type="component" value="Chromosome"/>
</dbReference>
<gene>
    <name evidence="11" type="ordered locus">Ping_3641</name>
</gene>
<comment type="pathway">
    <text evidence="1 9">Porphyrin-containing compound metabolism; protoporphyrin-IX biosynthesis; coproporphyrinogen-III from 5-aminolevulinate: step 3/4.</text>
</comment>
<evidence type="ECO:0000256" key="1">
    <source>
        <dbReference type="ARBA" id="ARBA00004772"/>
    </source>
</evidence>
<organism evidence="11 12">
    <name type="scientific">Psychromonas ingrahamii (strain DSM 17664 / CCUG 51855 / 37)</name>
    <dbReference type="NCBI Taxonomy" id="357804"/>
    <lineage>
        <taxon>Bacteria</taxon>
        <taxon>Pseudomonadati</taxon>
        <taxon>Pseudomonadota</taxon>
        <taxon>Gammaproteobacteria</taxon>
        <taxon>Alteromonadales</taxon>
        <taxon>Psychromonadaceae</taxon>
        <taxon>Psychromonas</taxon>
    </lineage>
</organism>
<dbReference type="InterPro" id="IPR003754">
    <property type="entry name" value="4pyrrol_synth_uPrphyn_synth"/>
</dbReference>
<evidence type="ECO:0000256" key="4">
    <source>
        <dbReference type="ARBA" id="ARBA00023239"/>
    </source>
</evidence>
<keyword evidence="4 9" id="KW-0456">Lyase</keyword>
<dbReference type="PANTHER" id="PTHR38042">
    <property type="entry name" value="UROPORPHYRINOGEN-III SYNTHASE, CHLOROPLASTIC"/>
    <property type="match status" value="1"/>
</dbReference>
<evidence type="ECO:0000256" key="2">
    <source>
        <dbReference type="ARBA" id="ARBA00008133"/>
    </source>
</evidence>
<keyword evidence="12" id="KW-1185">Reference proteome</keyword>
<sequence length="244" mass="27330">MKEARLLVTRFAPHAQRLVNLLNAQGTVAFAQPLLALQKTTEFNHASKVLAKNYDYIIAVSPNAVDYTQKALAGINWPQTEYLAVGLATQAKLKAATTQNVVVPEKCFDSEGLLDLPLLLNLQGKHILILRGVGGRELLCDTLRQRGAIVDYYQPYQRVAIVLCGKALIKEWQQQNINGAIISSIELLERLMSVVPLAAHEWLKELTIYAPSERILDQAKRWGWSNTKVLPGMSDQQVIDYFKH</sequence>
<comment type="function">
    <text evidence="6 9">Catalyzes cyclization of the linear tetrapyrrole, hydroxymethylbilane, to the macrocyclic uroporphyrinogen III.</text>
</comment>
<evidence type="ECO:0000256" key="8">
    <source>
        <dbReference type="ARBA" id="ARBA00048617"/>
    </source>
</evidence>
<comment type="similarity">
    <text evidence="2 9">Belongs to the uroporphyrinogen-III synthase family.</text>
</comment>
<dbReference type="eggNOG" id="COG1587">
    <property type="taxonomic scope" value="Bacteria"/>
</dbReference>
<dbReference type="EC" id="4.2.1.75" evidence="3 9"/>
<dbReference type="EMBL" id="CP000510">
    <property type="protein sequence ID" value="ABM05324.1"/>
    <property type="molecule type" value="Genomic_DNA"/>
</dbReference>
<comment type="catalytic activity">
    <reaction evidence="8 9">
        <text>hydroxymethylbilane = uroporphyrinogen III + H2O</text>
        <dbReference type="Rhea" id="RHEA:18965"/>
        <dbReference type="ChEBI" id="CHEBI:15377"/>
        <dbReference type="ChEBI" id="CHEBI:57308"/>
        <dbReference type="ChEBI" id="CHEBI:57845"/>
        <dbReference type="EC" id="4.2.1.75"/>
    </reaction>
</comment>
<dbReference type="InterPro" id="IPR039793">
    <property type="entry name" value="UROS/Hem4"/>
</dbReference>
<evidence type="ECO:0000256" key="6">
    <source>
        <dbReference type="ARBA" id="ARBA00037589"/>
    </source>
</evidence>
<dbReference type="UniPathway" id="UPA00251">
    <property type="reaction ID" value="UER00320"/>
</dbReference>
<dbReference type="SUPFAM" id="SSF69618">
    <property type="entry name" value="HemD-like"/>
    <property type="match status" value="1"/>
</dbReference>
<reference evidence="11 12" key="1">
    <citation type="submission" date="2007-01" db="EMBL/GenBank/DDBJ databases">
        <title>Complete sequence of Psychromonas ingrahamii 37.</title>
        <authorList>
            <consortium name="US DOE Joint Genome Institute"/>
            <person name="Copeland A."/>
            <person name="Lucas S."/>
            <person name="Lapidus A."/>
            <person name="Barry K."/>
            <person name="Detter J.C."/>
            <person name="Glavina del Rio T."/>
            <person name="Hammon N."/>
            <person name="Israni S."/>
            <person name="Dalin E."/>
            <person name="Tice H."/>
            <person name="Pitluck S."/>
            <person name="Thompson L.S."/>
            <person name="Brettin T."/>
            <person name="Bruce D."/>
            <person name="Han C."/>
            <person name="Tapia R."/>
            <person name="Schmutz J."/>
            <person name="Larimer F."/>
            <person name="Land M."/>
            <person name="Hauser L."/>
            <person name="Kyrpides N."/>
            <person name="Ivanova N."/>
            <person name="Staley J."/>
            <person name="Richardson P."/>
        </authorList>
    </citation>
    <scope>NUCLEOTIDE SEQUENCE [LARGE SCALE GENOMIC DNA]</scope>
    <source>
        <strain evidence="11 12">37</strain>
    </source>
</reference>
<name>A1T0Q9_PSYIN</name>
<keyword evidence="5 9" id="KW-0627">Porphyrin biosynthesis</keyword>
<dbReference type="RefSeq" id="WP_011771872.1">
    <property type="nucleotide sequence ID" value="NC_008709.1"/>
</dbReference>
<dbReference type="KEGG" id="pin:Ping_3641"/>
<dbReference type="InterPro" id="IPR036108">
    <property type="entry name" value="4pyrrol_syn_uPrphyn_synt_sf"/>
</dbReference>